<evidence type="ECO:0000259" key="2">
    <source>
        <dbReference type="SMART" id="SM00834"/>
    </source>
</evidence>
<feature type="non-terminal residue" evidence="3">
    <location>
        <position position="1"/>
    </location>
</feature>
<dbReference type="SMART" id="SM00834">
    <property type="entry name" value="CxxC_CXXC_SSSS"/>
    <property type="match status" value="1"/>
</dbReference>
<name>A0A382P2C4_9ZZZZ</name>
<dbReference type="Pfam" id="PF09723">
    <property type="entry name" value="Zn_ribbon_8"/>
    <property type="match status" value="1"/>
</dbReference>
<gene>
    <name evidence="3" type="ORF">METZ01_LOCUS319884</name>
</gene>
<feature type="domain" description="Putative regulatory protein FmdB zinc ribbon" evidence="2">
    <location>
        <begin position="53"/>
        <end position="92"/>
    </location>
</feature>
<feature type="compositionally biased region" description="Basic and acidic residues" evidence="1">
    <location>
        <begin position="111"/>
        <end position="133"/>
    </location>
</feature>
<dbReference type="PANTHER" id="PTHR34404">
    <property type="entry name" value="REGULATORY PROTEIN, FMDB FAMILY"/>
    <property type="match status" value="1"/>
</dbReference>
<feature type="region of interest" description="Disordered" evidence="1">
    <location>
        <begin position="96"/>
        <end position="133"/>
    </location>
</feature>
<organism evidence="3">
    <name type="scientific">marine metagenome</name>
    <dbReference type="NCBI Taxonomy" id="408172"/>
    <lineage>
        <taxon>unclassified sequences</taxon>
        <taxon>metagenomes</taxon>
        <taxon>ecological metagenomes</taxon>
    </lineage>
</organism>
<dbReference type="EMBL" id="UINC01104118">
    <property type="protein sequence ID" value="SVC67030.1"/>
    <property type="molecule type" value="Genomic_DNA"/>
</dbReference>
<dbReference type="AlphaFoldDB" id="A0A382P2C4"/>
<dbReference type="PANTHER" id="PTHR34404:SF3">
    <property type="entry name" value="REGULATORY PROTEIN, FMDB FAMILY"/>
    <property type="match status" value="1"/>
</dbReference>
<dbReference type="InterPro" id="IPR013429">
    <property type="entry name" value="Regulatory_FmdB_Zinc_ribbon"/>
</dbReference>
<evidence type="ECO:0000256" key="1">
    <source>
        <dbReference type="SAM" id="MobiDB-lite"/>
    </source>
</evidence>
<proteinExistence type="predicted"/>
<protein>
    <recommendedName>
        <fullName evidence="2">Putative regulatory protein FmdB zinc ribbon domain-containing protein</fullName>
    </recommendedName>
</protein>
<sequence length="133" mass="15422">VLVDLFRKSYFGTRIFIPDHYHYSSTKIPITCGSFSEGVVVDQIRHDTREQKMPIYEYLCKSCENNFELLVRGEMTPTCPSCETEDLERLISSPSVHSTARKAMSMKAAKKRDVSQGKDRMHEQRKYELAHND</sequence>
<dbReference type="NCBIfam" id="TIGR02605">
    <property type="entry name" value="CxxC_CxxC_SSSS"/>
    <property type="match status" value="1"/>
</dbReference>
<reference evidence="3" key="1">
    <citation type="submission" date="2018-05" db="EMBL/GenBank/DDBJ databases">
        <authorList>
            <person name="Lanie J.A."/>
            <person name="Ng W.-L."/>
            <person name="Kazmierczak K.M."/>
            <person name="Andrzejewski T.M."/>
            <person name="Davidsen T.M."/>
            <person name="Wayne K.J."/>
            <person name="Tettelin H."/>
            <person name="Glass J.I."/>
            <person name="Rusch D."/>
            <person name="Podicherti R."/>
            <person name="Tsui H.-C.T."/>
            <person name="Winkler M.E."/>
        </authorList>
    </citation>
    <scope>NUCLEOTIDE SEQUENCE</scope>
</reference>
<accession>A0A382P2C4</accession>
<evidence type="ECO:0000313" key="3">
    <source>
        <dbReference type="EMBL" id="SVC67030.1"/>
    </source>
</evidence>